<organism evidence="2 3">
    <name type="scientific">Punica granatum</name>
    <name type="common">Pomegranate</name>
    <dbReference type="NCBI Taxonomy" id="22663"/>
    <lineage>
        <taxon>Eukaryota</taxon>
        <taxon>Viridiplantae</taxon>
        <taxon>Streptophyta</taxon>
        <taxon>Embryophyta</taxon>
        <taxon>Tracheophyta</taxon>
        <taxon>Spermatophyta</taxon>
        <taxon>Magnoliopsida</taxon>
        <taxon>eudicotyledons</taxon>
        <taxon>Gunneridae</taxon>
        <taxon>Pentapetalae</taxon>
        <taxon>rosids</taxon>
        <taxon>malvids</taxon>
        <taxon>Myrtales</taxon>
        <taxon>Lythraceae</taxon>
        <taxon>Punica</taxon>
    </lineage>
</organism>
<dbReference type="AlphaFoldDB" id="A0A218VWX6"/>
<dbReference type="EMBL" id="MTKT01005739">
    <property type="protein sequence ID" value="OWM64833.1"/>
    <property type="molecule type" value="Genomic_DNA"/>
</dbReference>
<feature type="compositionally biased region" description="Basic and acidic residues" evidence="1">
    <location>
        <begin position="206"/>
        <end position="220"/>
    </location>
</feature>
<evidence type="ECO:0000256" key="1">
    <source>
        <dbReference type="SAM" id="MobiDB-lite"/>
    </source>
</evidence>
<protein>
    <submittedName>
        <fullName evidence="2">Uncharacterized protein</fullName>
    </submittedName>
</protein>
<reference evidence="3" key="1">
    <citation type="journal article" date="2017" name="Plant J.">
        <title>The pomegranate (Punica granatum L.) genome and the genomics of punicalagin biosynthesis.</title>
        <authorList>
            <person name="Qin G."/>
            <person name="Xu C."/>
            <person name="Ming R."/>
            <person name="Tang H."/>
            <person name="Guyot R."/>
            <person name="Kramer E.M."/>
            <person name="Hu Y."/>
            <person name="Yi X."/>
            <person name="Qi Y."/>
            <person name="Xu X."/>
            <person name="Gao Z."/>
            <person name="Pan H."/>
            <person name="Jian J."/>
            <person name="Tian Y."/>
            <person name="Yue Z."/>
            <person name="Xu Y."/>
        </authorList>
    </citation>
    <scope>NUCLEOTIDE SEQUENCE [LARGE SCALE GENOMIC DNA]</scope>
    <source>
        <strain evidence="3">cv. Dabenzi</strain>
    </source>
</reference>
<accession>A0A218VWX6</accession>
<dbReference type="Proteomes" id="UP000197138">
    <property type="component" value="Unassembled WGS sequence"/>
</dbReference>
<sequence>MHRCGTRFCGLFGYYRQNKATINFLGEAHLAELQEVWKVESFTREENINRADRNSNAGASGHCGGSMKTAGSVPSLPAMFEKYHKKSSTKEWVSPFAKETNVRAELWRKVIGKNKKGHTYRLIDLPPCSNCHEAGPSGTASNAHPATHEHSMMMKLVVKLTKKVERVIAPIKKFHKESKKNQSKKNDISQSKKGRRQNKDEDENKDETHEESDKEFSTDD</sequence>
<evidence type="ECO:0000313" key="2">
    <source>
        <dbReference type="EMBL" id="OWM64833.1"/>
    </source>
</evidence>
<proteinExistence type="predicted"/>
<comment type="caution">
    <text evidence="2">The sequence shown here is derived from an EMBL/GenBank/DDBJ whole genome shotgun (WGS) entry which is preliminary data.</text>
</comment>
<feature type="region of interest" description="Disordered" evidence="1">
    <location>
        <begin position="172"/>
        <end position="220"/>
    </location>
</feature>
<evidence type="ECO:0000313" key="3">
    <source>
        <dbReference type="Proteomes" id="UP000197138"/>
    </source>
</evidence>
<gene>
    <name evidence="2" type="ORF">CDL15_Pgr028550</name>
</gene>
<name>A0A218VWX6_PUNGR</name>
<feature type="compositionally biased region" description="Basic residues" evidence="1">
    <location>
        <begin position="172"/>
        <end position="183"/>
    </location>
</feature>